<evidence type="ECO:0000256" key="1">
    <source>
        <dbReference type="SAM" id="MobiDB-lite"/>
    </source>
</evidence>
<keyword evidence="3" id="KW-1185">Reference proteome</keyword>
<evidence type="ECO:0000313" key="2">
    <source>
        <dbReference type="EMBL" id="GBM95865.1"/>
    </source>
</evidence>
<sequence length="85" mass="9861">MTLKGRSSGNRLRDVPRVHVTGQYFGTWWQTKSYRYNGLKEFIYKHLPMILCSSLQTTPEKVSESSANQHWTSLRTEQTKINQGA</sequence>
<protein>
    <submittedName>
        <fullName evidence="2">Uncharacterized protein</fullName>
    </submittedName>
</protein>
<feature type="region of interest" description="Disordered" evidence="1">
    <location>
        <begin position="63"/>
        <end position="85"/>
    </location>
</feature>
<dbReference type="Proteomes" id="UP000499080">
    <property type="component" value="Unassembled WGS sequence"/>
</dbReference>
<reference evidence="2 3" key="1">
    <citation type="journal article" date="2019" name="Sci. Rep.">
        <title>Orb-weaving spider Araneus ventricosus genome elucidates the spidroin gene catalogue.</title>
        <authorList>
            <person name="Kono N."/>
            <person name="Nakamura H."/>
            <person name="Ohtoshi R."/>
            <person name="Moran D.A.P."/>
            <person name="Shinohara A."/>
            <person name="Yoshida Y."/>
            <person name="Fujiwara M."/>
            <person name="Mori M."/>
            <person name="Tomita M."/>
            <person name="Arakawa K."/>
        </authorList>
    </citation>
    <scope>NUCLEOTIDE SEQUENCE [LARGE SCALE GENOMIC DNA]</scope>
</reference>
<gene>
    <name evidence="2" type="ORF">AVEN_81692_1</name>
</gene>
<dbReference type="AlphaFoldDB" id="A0A4Y2K1U9"/>
<feature type="non-terminal residue" evidence="2">
    <location>
        <position position="85"/>
    </location>
</feature>
<comment type="caution">
    <text evidence="2">The sequence shown here is derived from an EMBL/GenBank/DDBJ whole genome shotgun (WGS) entry which is preliminary data.</text>
</comment>
<proteinExistence type="predicted"/>
<accession>A0A4Y2K1U9</accession>
<dbReference type="EMBL" id="BGPR01004097">
    <property type="protein sequence ID" value="GBM95865.1"/>
    <property type="molecule type" value="Genomic_DNA"/>
</dbReference>
<organism evidence="2 3">
    <name type="scientific">Araneus ventricosus</name>
    <name type="common">Orbweaver spider</name>
    <name type="synonym">Epeira ventricosa</name>
    <dbReference type="NCBI Taxonomy" id="182803"/>
    <lineage>
        <taxon>Eukaryota</taxon>
        <taxon>Metazoa</taxon>
        <taxon>Ecdysozoa</taxon>
        <taxon>Arthropoda</taxon>
        <taxon>Chelicerata</taxon>
        <taxon>Arachnida</taxon>
        <taxon>Araneae</taxon>
        <taxon>Araneomorphae</taxon>
        <taxon>Entelegynae</taxon>
        <taxon>Araneoidea</taxon>
        <taxon>Araneidae</taxon>
        <taxon>Araneus</taxon>
    </lineage>
</organism>
<evidence type="ECO:0000313" key="3">
    <source>
        <dbReference type="Proteomes" id="UP000499080"/>
    </source>
</evidence>
<name>A0A4Y2K1U9_ARAVE</name>